<name>A0ABS8W8N1_9GAMM</name>
<dbReference type="InterPro" id="IPR001173">
    <property type="entry name" value="Glyco_trans_2-like"/>
</dbReference>
<dbReference type="InterPro" id="IPR029044">
    <property type="entry name" value="Nucleotide-diphossugar_trans"/>
</dbReference>
<organism evidence="2 3">
    <name type="scientific">Motilimonas cestriensis</name>
    <dbReference type="NCBI Taxonomy" id="2742685"/>
    <lineage>
        <taxon>Bacteria</taxon>
        <taxon>Pseudomonadati</taxon>
        <taxon>Pseudomonadota</taxon>
        <taxon>Gammaproteobacteria</taxon>
        <taxon>Alteromonadales</taxon>
        <taxon>Alteromonadales genera incertae sedis</taxon>
        <taxon>Motilimonas</taxon>
    </lineage>
</organism>
<dbReference type="CDD" id="cd00761">
    <property type="entry name" value="Glyco_tranf_GTA_type"/>
    <property type="match status" value="1"/>
</dbReference>
<comment type="caution">
    <text evidence="2">The sequence shown here is derived from an EMBL/GenBank/DDBJ whole genome shotgun (WGS) entry which is preliminary data.</text>
</comment>
<dbReference type="PANTHER" id="PTHR22916:SF3">
    <property type="entry name" value="UDP-GLCNAC:BETAGAL BETA-1,3-N-ACETYLGLUCOSAMINYLTRANSFERASE-LIKE PROTEIN 1"/>
    <property type="match status" value="1"/>
</dbReference>
<gene>
    <name evidence="2" type="ORF">K6Y31_07825</name>
</gene>
<dbReference type="Proteomes" id="UP001201273">
    <property type="component" value="Unassembled WGS sequence"/>
</dbReference>
<proteinExistence type="predicted"/>
<evidence type="ECO:0000313" key="3">
    <source>
        <dbReference type="Proteomes" id="UP001201273"/>
    </source>
</evidence>
<dbReference type="EMBL" id="JAIMJA010000006">
    <property type="protein sequence ID" value="MCE2594722.1"/>
    <property type="molecule type" value="Genomic_DNA"/>
</dbReference>
<dbReference type="SUPFAM" id="SSF53448">
    <property type="entry name" value="Nucleotide-diphospho-sugar transferases"/>
    <property type="match status" value="1"/>
</dbReference>
<evidence type="ECO:0000313" key="2">
    <source>
        <dbReference type="EMBL" id="MCE2594722.1"/>
    </source>
</evidence>
<dbReference type="PANTHER" id="PTHR22916">
    <property type="entry name" value="GLYCOSYLTRANSFERASE"/>
    <property type="match status" value="1"/>
</dbReference>
<protein>
    <submittedName>
        <fullName evidence="2">Glycosyltransferase</fullName>
    </submittedName>
</protein>
<dbReference type="Gene3D" id="3.90.550.10">
    <property type="entry name" value="Spore Coat Polysaccharide Biosynthesis Protein SpsA, Chain A"/>
    <property type="match status" value="1"/>
</dbReference>
<reference evidence="2 3" key="1">
    <citation type="journal article" date="2022" name="Environ. Microbiol. Rep.">
        <title>Eco-phylogenetic analyses reveal divergent evolution of vitamin B12 metabolism in the marine bacterial family 'Psychromonadaceae'.</title>
        <authorList>
            <person name="Jin X."/>
            <person name="Yang Y."/>
            <person name="Cao H."/>
            <person name="Gao B."/>
            <person name="Zhao Z."/>
        </authorList>
    </citation>
    <scope>NUCLEOTIDE SEQUENCE [LARGE SCALE GENOMIC DNA]</scope>
    <source>
        <strain evidence="2 3">MKS20</strain>
    </source>
</reference>
<dbReference type="Pfam" id="PF00535">
    <property type="entry name" value="Glycos_transf_2"/>
    <property type="match status" value="1"/>
</dbReference>
<keyword evidence="3" id="KW-1185">Reference proteome</keyword>
<accession>A0ABS8W8N1</accession>
<feature type="domain" description="Glycosyltransferase 2-like" evidence="1">
    <location>
        <begin position="15"/>
        <end position="142"/>
    </location>
</feature>
<dbReference type="RefSeq" id="WP_233052246.1">
    <property type="nucleotide sequence ID" value="NZ_JAIMJA010000006.1"/>
</dbReference>
<evidence type="ECO:0000259" key="1">
    <source>
        <dbReference type="Pfam" id="PF00535"/>
    </source>
</evidence>
<sequence>MSENFISMDERPLISIITPTYNRDTLIGRAIESILNQTYDNFELIIIDDGSTDSTELVVNNYINDDRVNYYKQKNSGKPSLARNAALKYVTGEWVAFLDSDDTWYKDKLQKQVDVIKFAQKNEIELAIVSGDYDEIVSGVKSSNTFFQKYSVRKLLEKEILISLPNGAIYNQEGFLKQLYSRGFLSTQANLVKANYILEEEGFREDLHFFEDTDLWLKIAKKSNVGLIYSPVATYHLHGNNITSGQPKRLLTDTIKGLSDHLQLVNQSKEVCNIINERICYYKLNLFSSDNEEKITMSDFVYSRRNMKQFIKALIIKTITMGKAR</sequence>